<dbReference type="EMBL" id="JARJCN010000001">
    <property type="protein sequence ID" value="KAJ7104232.1"/>
    <property type="molecule type" value="Genomic_DNA"/>
</dbReference>
<gene>
    <name evidence="3" type="ORF">B0H15DRAFT_918829</name>
</gene>
<evidence type="ECO:0000256" key="1">
    <source>
        <dbReference type="SAM" id="SignalP"/>
    </source>
</evidence>
<keyword evidence="4" id="KW-1185">Reference proteome</keyword>
<organism evidence="3 4">
    <name type="scientific">Mycena belliarum</name>
    <dbReference type="NCBI Taxonomy" id="1033014"/>
    <lineage>
        <taxon>Eukaryota</taxon>
        <taxon>Fungi</taxon>
        <taxon>Dikarya</taxon>
        <taxon>Basidiomycota</taxon>
        <taxon>Agaricomycotina</taxon>
        <taxon>Agaricomycetes</taxon>
        <taxon>Agaricomycetidae</taxon>
        <taxon>Agaricales</taxon>
        <taxon>Marasmiineae</taxon>
        <taxon>Mycenaceae</taxon>
        <taxon>Mycena</taxon>
    </lineage>
</organism>
<reference evidence="3" key="1">
    <citation type="submission" date="2023-03" db="EMBL/GenBank/DDBJ databases">
        <title>Massive genome expansion in bonnet fungi (Mycena s.s.) driven by repeated elements and novel gene families across ecological guilds.</title>
        <authorList>
            <consortium name="Lawrence Berkeley National Laboratory"/>
            <person name="Harder C.B."/>
            <person name="Miyauchi S."/>
            <person name="Viragh M."/>
            <person name="Kuo A."/>
            <person name="Thoen E."/>
            <person name="Andreopoulos B."/>
            <person name="Lu D."/>
            <person name="Skrede I."/>
            <person name="Drula E."/>
            <person name="Henrissat B."/>
            <person name="Morin E."/>
            <person name="Kohler A."/>
            <person name="Barry K."/>
            <person name="LaButti K."/>
            <person name="Morin E."/>
            <person name="Salamov A."/>
            <person name="Lipzen A."/>
            <person name="Mereny Z."/>
            <person name="Hegedus B."/>
            <person name="Baldrian P."/>
            <person name="Stursova M."/>
            <person name="Weitz H."/>
            <person name="Taylor A."/>
            <person name="Grigoriev I.V."/>
            <person name="Nagy L.G."/>
            <person name="Martin F."/>
            <person name="Kauserud H."/>
        </authorList>
    </citation>
    <scope>NUCLEOTIDE SEQUENCE</scope>
    <source>
        <strain evidence="3">CBHHK173m</strain>
    </source>
</reference>
<dbReference type="AlphaFoldDB" id="A0AAD6XYA4"/>
<name>A0AAD6XYA4_9AGAR</name>
<dbReference type="SUPFAM" id="SSF75304">
    <property type="entry name" value="Amidase signature (AS) enzymes"/>
    <property type="match status" value="1"/>
</dbReference>
<dbReference type="PANTHER" id="PTHR11895:SF170">
    <property type="entry name" value="AMIDASE"/>
    <property type="match status" value="1"/>
</dbReference>
<dbReference type="Gene3D" id="3.90.1300.10">
    <property type="entry name" value="Amidase signature (AS) domain"/>
    <property type="match status" value="1"/>
</dbReference>
<dbReference type="Proteomes" id="UP001222325">
    <property type="component" value="Unassembled WGS sequence"/>
</dbReference>
<keyword evidence="1" id="KW-0732">Signal</keyword>
<accession>A0AAD6XYA4</accession>
<comment type="caution">
    <text evidence="3">The sequence shown here is derived from an EMBL/GenBank/DDBJ whole genome shotgun (WGS) entry which is preliminary data.</text>
</comment>
<evidence type="ECO:0000313" key="4">
    <source>
        <dbReference type="Proteomes" id="UP001222325"/>
    </source>
</evidence>
<evidence type="ECO:0000259" key="2">
    <source>
        <dbReference type="Pfam" id="PF01425"/>
    </source>
</evidence>
<dbReference type="InterPro" id="IPR023631">
    <property type="entry name" value="Amidase_dom"/>
</dbReference>
<feature type="signal peptide" evidence="1">
    <location>
        <begin position="1"/>
        <end position="20"/>
    </location>
</feature>
<sequence>MSWLLNHLLTALSTVTPAQLQETAGRLGIAISSPADVDAYCTLLSSLDACVALIAAEDDYLPPLDLARFPRANIHRPTPADNAAEHNAWAYKVEIASTSAADRAGPLAGLRVAVKDTVNIAGVPSLYGTDVFATPYVPAYDATVVTRLLQAGATVVGKSACENFSMSPTSFTNAHAHVQHPLAPGYNVGGSSSGSAALLCAGLVPLAIGGDQGGSIRLPASYCGVVGLKPTFGLVPYTGIAPLSALIDHAGPMTRTVLENALMLGAIAGKDGLDDRQGDAPAHGALDYYTPLLAYRADPQAAAQGMRLAILREAMQVGGLDSRVADTVRRAAAQFRALGAEVVEVSVPLHRLGGAIWTVANRQGIAEQALRAQNPLRHGVHDAALARALAAWTQDMFDGVQRHNPAATNALLGGQYLKDVHPGMTDKAINLARKLRDAYEAVFAREGVDVLLLPCAPGVANYTSGARDGVMAKMEKAIGLTQNTAPFNVSGHPALSLPVGMLSVTERGREADGHVRLPVGMQLVGGLFEEAKVYRAALAWEQAYDWRSM</sequence>
<dbReference type="GO" id="GO:0003824">
    <property type="term" value="F:catalytic activity"/>
    <property type="evidence" value="ECO:0007669"/>
    <property type="project" value="InterPro"/>
</dbReference>
<proteinExistence type="predicted"/>
<dbReference type="InterPro" id="IPR000120">
    <property type="entry name" value="Amidase"/>
</dbReference>
<feature type="chain" id="PRO_5042139506" evidence="1">
    <location>
        <begin position="21"/>
        <end position="549"/>
    </location>
</feature>
<feature type="domain" description="Amidase" evidence="2">
    <location>
        <begin position="81"/>
        <end position="533"/>
    </location>
</feature>
<evidence type="ECO:0000313" key="3">
    <source>
        <dbReference type="EMBL" id="KAJ7104232.1"/>
    </source>
</evidence>
<dbReference type="Pfam" id="PF01425">
    <property type="entry name" value="Amidase"/>
    <property type="match status" value="1"/>
</dbReference>
<protein>
    <submittedName>
        <fullName evidence="3">Amidase</fullName>
    </submittedName>
</protein>
<dbReference type="InterPro" id="IPR036928">
    <property type="entry name" value="AS_sf"/>
</dbReference>
<dbReference type="PANTHER" id="PTHR11895">
    <property type="entry name" value="TRANSAMIDASE"/>
    <property type="match status" value="1"/>
</dbReference>